<dbReference type="EMBL" id="AC007730">
    <property type="protein sequence ID" value="AAD37021.1"/>
    <property type="molecule type" value="Genomic_DNA"/>
</dbReference>
<name>Q9XE45_ARATH</name>
<evidence type="ECO:0000259" key="1">
    <source>
        <dbReference type="Pfam" id="PF00078"/>
    </source>
</evidence>
<organism evidence="3">
    <name type="scientific">Arabidopsis thaliana</name>
    <name type="common">Mouse-ear cress</name>
    <dbReference type="NCBI Taxonomy" id="3702"/>
    <lineage>
        <taxon>Eukaryota</taxon>
        <taxon>Viridiplantae</taxon>
        <taxon>Streptophyta</taxon>
        <taxon>Embryophyta</taxon>
        <taxon>Tracheophyta</taxon>
        <taxon>Spermatophyta</taxon>
        <taxon>Magnoliopsida</taxon>
        <taxon>eudicotyledons</taxon>
        <taxon>Gunneridae</taxon>
        <taxon>Pentapetalae</taxon>
        <taxon>rosids</taxon>
        <taxon>malvids</taxon>
        <taxon>Brassicales</taxon>
        <taxon>Brassicaceae</taxon>
        <taxon>Camelineae</taxon>
        <taxon>Arabidopsis</taxon>
    </lineage>
</organism>
<feature type="domain" description="Reverse transcriptase" evidence="1">
    <location>
        <begin position="58"/>
        <end position="176"/>
    </location>
</feature>
<dbReference type="PIR" id="C84487">
    <property type="entry name" value="C84487"/>
</dbReference>
<dbReference type="PANTHER" id="PTHR33116:SF70">
    <property type="entry name" value="NON-LTR RETROELEMENT REVERSE TRANSCRIPTASE-LIKE PROTEIN"/>
    <property type="match status" value="1"/>
</dbReference>
<dbReference type="Pfam" id="PF13966">
    <property type="entry name" value="zf-RVT"/>
    <property type="match status" value="1"/>
</dbReference>
<dbReference type="GO" id="GO:0003964">
    <property type="term" value="F:RNA-directed DNA polymerase activity"/>
    <property type="evidence" value="ECO:0007669"/>
    <property type="project" value="UniProtKB-KW"/>
</dbReference>
<reference evidence="3" key="3">
    <citation type="submission" date="2002-02" db="EMBL/GenBank/DDBJ databases">
        <authorList>
            <person name="Town C.D."/>
            <person name="Kaul S."/>
        </authorList>
    </citation>
    <scope>NUCLEOTIDE SEQUENCE</scope>
</reference>
<dbReference type="CDD" id="cd01650">
    <property type="entry name" value="RT_nLTR_like"/>
    <property type="match status" value="1"/>
</dbReference>
<dbReference type="InterPro" id="IPR026960">
    <property type="entry name" value="RVT-Znf"/>
</dbReference>
<dbReference type="Pfam" id="PF00078">
    <property type="entry name" value="RVT_1"/>
    <property type="match status" value="1"/>
</dbReference>
<reference evidence="3" key="2">
    <citation type="submission" date="2000-03" db="EMBL/GenBank/DDBJ databases">
        <title>Arabidopsis thaliana chromosome 2 BAC T5M2 genomic sequence.</title>
        <authorList>
            <person name="Lin X."/>
            <person name="Kaul S."/>
            <person name="Town C.D."/>
            <person name="Benito M.-I."/>
            <person name="Creasy T.H."/>
            <person name="Haas B.J."/>
            <person name="Wu D."/>
            <person name="Maiti R."/>
            <person name="Ronning C.M."/>
            <person name="Koo H."/>
            <person name="Fujii C.Y."/>
            <person name="Utterback T.R."/>
            <person name="Barnstead M.E."/>
            <person name="Bowman C.L."/>
            <person name="White O."/>
            <person name="Nierman W.C."/>
            <person name="Fraser C.M."/>
        </authorList>
    </citation>
    <scope>NUCLEOTIDE SEQUENCE</scope>
</reference>
<proteinExistence type="predicted"/>
<feature type="domain" description="Reverse transcriptase zinc-binding" evidence="2">
    <location>
        <begin position="542"/>
        <end position="630"/>
    </location>
</feature>
<keyword evidence="3" id="KW-0548">Nucleotidyltransferase</keyword>
<accession>Q9XE45</accession>
<dbReference type="AlphaFoldDB" id="Q9XE45"/>
<protein>
    <submittedName>
        <fullName evidence="3">Putative non-LTR retrolelement reverse transcriptase</fullName>
    </submittedName>
</protein>
<reference key="1">
    <citation type="journal article" date="1999" name="Nature">
        <title>Sequence and analysis of chromosome 2 of the plant Arabidopsis thaliana.</title>
        <authorList>
            <person name="Lin X."/>
            <person name="Kaul S."/>
            <person name="Rounsley S."/>
            <person name="Shea T.P."/>
            <person name="Benito M.I."/>
            <person name="Town C.D."/>
            <person name="Fujii C.Y."/>
            <person name="Mason T."/>
            <person name="Bowman C.L."/>
            <person name="Barnstead M."/>
            <person name="Feldblyum T.V."/>
            <person name="Buell C.R."/>
            <person name="Ketchum K.A."/>
            <person name="Lee J."/>
            <person name="Ronning C.M."/>
            <person name="Koo H.L."/>
            <person name="Moffat K.S."/>
            <person name="Cronin L.A."/>
            <person name="Shen M."/>
            <person name="Pai G."/>
            <person name="Van Aken S."/>
            <person name="Umayam L."/>
            <person name="Tallon L.J."/>
            <person name="Gill J.E."/>
            <person name="Adams M.D."/>
            <person name="Carrera A.J."/>
            <person name="Creasy T.H."/>
            <person name="Goodman H.M."/>
            <person name="Somerville C.R."/>
            <person name="Copenhaver G.P."/>
            <person name="Preuss D."/>
            <person name="Nierman W.C."/>
            <person name="White O."/>
            <person name="Eisen J.A."/>
            <person name="Salzberg S.L."/>
            <person name="Fraser C.M."/>
            <person name="Venter J.C."/>
        </authorList>
    </citation>
    <scope>NUCLEOTIDE SEQUENCE [LARGE SCALE GENOMIC DNA]</scope>
    <source>
        <strain>cv. Columbia</strain>
    </source>
</reference>
<evidence type="ECO:0000259" key="2">
    <source>
        <dbReference type="Pfam" id="PF13966"/>
    </source>
</evidence>
<sequence length="732" mass="83451">MGKYKAPGPDGFQPVFYQDCWDIVGDSVSRFVLDFFASGKLPEGTNDAIVVLIAKVLKPERITQFRPISLCNVLFKTITKTLVMRLKRVISKLIRPAQASFISGRLAADNIVIMQEAVHSMRRKKGRKGWMLLKLDLEKAYDRIRWEFLEDTLRAVRLPEKWIVWIMQCVTEPSMSLLWNEHSIARKDWKPISLSQGGPKLSHICFADDLILFAEASVAQIRVIRRVLERFCVASGQKVSLEKSKIFFSENVSRDLGKLISDESGISSTRELGKYLGMPVLQRRINKDTFGDILEKLTTRLAGWKGRFLSLAGRVTLTKAVLSSIPVHTMSTIALPKSTLDGLDKVSRSFLWGSSVTQRKQHLISWKRVCKPRSEGGLGIRKAQDMNKALLSKVGWRLIQDYHSLWARIMRCNYRVQDVRDGAWTKVRSVCSSTWRSVALGMREVVIPGLSWVIGDGREILFWMDKWLTNIPLAELLVQEPPAGWKGMRARDLRRNGIGWDMATIAPYISSYNRLQLQSFVLDDITGARDRISWGESQDGRFKVSTTYSFLTRDEAPRQDMKRFFDRVWSVTAPERVRLFLWLVAQQAIMTNQERHRRHLSTTTICQVCKGAKESIIHVLRDCPAMEGIWLRLISDLANEVSAAHLKLSGNTKEIVQVERQVSWRKPNEGWVKLNTDGASHGNPGEATAGGALRDEEVRLCYGFLSRDWLVRVSHVYREANRLADGLANYVF</sequence>
<dbReference type="PANTHER" id="PTHR33116">
    <property type="entry name" value="REVERSE TRANSCRIPTASE ZINC-BINDING DOMAIN-CONTAINING PROTEIN-RELATED-RELATED"/>
    <property type="match status" value="1"/>
</dbReference>
<dbReference type="InterPro" id="IPR044730">
    <property type="entry name" value="RNase_H-like_dom_plant"/>
</dbReference>
<dbReference type="InterPro" id="IPR000477">
    <property type="entry name" value="RT_dom"/>
</dbReference>
<gene>
    <name evidence="3" type="ordered locus">At2g07650</name>
</gene>
<keyword evidence="3" id="KW-0808">Transferase</keyword>
<dbReference type="CDD" id="cd06222">
    <property type="entry name" value="RNase_H_like"/>
    <property type="match status" value="1"/>
</dbReference>
<keyword evidence="3" id="KW-0695">RNA-directed DNA polymerase</keyword>
<evidence type="ECO:0000313" key="3">
    <source>
        <dbReference type="EMBL" id="AAD37021.1"/>
    </source>
</evidence>